<dbReference type="GO" id="GO:0004143">
    <property type="term" value="F:ATP-dependent diacylglycerol kinase activity"/>
    <property type="evidence" value="ECO:0007669"/>
    <property type="project" value="UniProtKB-EC"/>
</dbReference>
<dbReference type="Pfam" id="PF14513">
    <property type="entry name" value="DAG_kinase_N"/>
    <property type="match status" value="1"/>
</dbReference>
<dbReference type="PROSITE" id="PS00479">
    <property type="entry name" value="ZF_DAG_PE_1"/>
    <property type="match status" value="3"/>
</dbReference>
<keyword evidence="11 12" id="KW-0067">ATP-binding</keyword>
<dbReference type="InterPro" id="IPR018247">
    <property type="entry name" value="EF_Hand_1_Ca_BS"/>
</dbReference>
<dbReference type="FunFam" id="1.10.238.10:FF:000017">
    <property type="entry name" value="Diacylglycerol kinase"/>
    <property type="match status" value="1"/>
</dbReference>
<dbReference type="GO" id="GO:0007200">
    <property type="term" value="P:phospholipase C-activating G protein-coupled receptor signaling pathway"/>
    <property type="evidence" value="ECO:0007669"/>
    <property type="project" value="InterPro"/>
</dbReference>
<dbReference type="PROSITE" id="PS50081">
    <property type="entry name" value="ZF_DAG_PE_2"/>
    <property type="match status" value="3"/>
</dbReference>
<keyword evidence="3 12" id="KW-0808">Transferase</keyword>
<dbReference type="InterPro" id="IPR002048">
    <property type="entry name" value="EF_hand_dom"/>
</dbReference>
<feature type="domain" description="EF-hand" evidence="15">
    <location>
        <begin position="167"/>
        <end position="202"/>
    </location>
</feature>
<dbReference type="SMART" id="SM00045">
    <property type="entry name" value="DAGKa"/>
    <property type="match status" value="1"/>
</dbReference>
<dbReference type="Pfam" id="PF13499">
    <property type="entry name" value="EF-hand_7"/>
    <property type="match status" value="1"/>
</dbReference>
<dbReference type="SUPFAM" id="SSF111331">
    <property type="entry name" value="NAD kinase/diacylglycerol kinase-like"/>
    <property type="match status" value="1"/>
</dbReference>
<dbReference type="InterPro" id="IPR046349">
    <property type="entry name" value="C1-like_sf"/>
</dbReference>
<dbReference type="SMART" id="SM00054">
    <property type="entry name" value="EFh"/>
    <property type="match status" value="2"/>
</dbReference>
<dbReference type="Gene3D" id="1.10.238.110">
    <property type="entry name" value="Diacylglycerol kinase alpha"/>
    <property type="match status" value="1"/>
</dbReference>
<comment type="caution">
    <text evidence="16">The sequence shown here is derived from an EMBL/GenBank/DDBJ whole genome shotgun (WGS) entry which is preliminary data.</text>
</comment>
<dbReference type="InterPro" id="IPR011992">
    <property type="entry name" value="EF-hand-dom_pair"/>
</dbReference>
<name>A0A0B2VTF4_TOXCA</name>
<dbReference type="Pfam" id="PF00609">
    <property type="entry name" value="DAGK_acc"/>
    <property type="match status" value="1"/>
</dbReference>
<dbReference type="EC" id="2.7.1.107" evidence="12"/>
<dbReference type="Pfam" id="PF00130">
    <property type="entry name" value="C1_1"/>
    <property type="match status" value="3"/>
</dbReference>
<gene>
    <name evidence="16" type="primary">dgk-3</name>
    <name evidence="16" type="ORF">Tcan_07831</name>
</gene>
<feature type="domain" description="DAGKc" evidence="14">
    <location>
        <begin position="486"/>
        <end position="621"/>
    </location>
</feature>
<keyword evidence="17" id="KW-1185">Reference proteome</keyword>
<protein>
    <recommendedName>
        <fullName evidence="12">Diacylglycerol kinase</fullName>
        <shortName evidence="12">DAG kinase</shortName>
        <ecNumber evidence="12">2.7.1.107</ecNumber>
    </recommendedName>
</protein>
<dbReference type="InterPro" id="IPR000756">
    <property type="entry name" value="Diacylglycerol_kin_accessory"/>
</dbReference>
<feature type="domain" description="Phorbol-ester/DAG-type" evidence="13">
    <location>
        <begin position="262"/>
        <end position="313"/>
    </location>
</feature>
<dbReference type="GO" id="GO:0005886">
    <property type="term" value="C:plasma membrane"/>
    <property type="evidence" value="ECO:0007669"/>
    <property type="project" value="TreeGrafter"/>
</dbReference>
<evidence type="ECO:0000256" key="1">
    <source>
        <dbReference type="ARBA" id="ARBA00001383"/>
    </source>
</evidence>
<dbReference type="SMART" id="SM00046">
    <property type="entry name" value="DAGKc"/>
    <property type="match status" value="1"/>
</dbReference>
<dbReference type="CDD" id="cd20799">
    <property type="entry name" value="C1_DGK_typeI_rpt1"/>
    <property type="match status" value="2"/>
</dbReference>
<dbReference type="Gene3D" id="1.10.238.10">
    <property type="entry name" value="EF-hand"/>
    <property type="match status" value="1"/>
</dbReference>
<keyword evidence="8 12" id="KW-0418">Kinase</keyword>
<accession>A0A0B2VTF4</accession>
<evidence type="ECO:0000256" key="6">
    <source>
        <dbReference type="ARBA" id="ARBA00022741"/>
    </source>
</evidence>
<evidence type="ECO:0000259" key="13">
    <source>
        <dbReference type="PROSITE" id="PS50081"/>
    </source>
</evidence>
<reference evidence="16 17" key="1">
    <citation type="submission" date="2014-11" db="EMBL/GenBank/DDBJ databases">
        <title>Genetic blueprint of the zoonotic pathogen Toxocara canis.</title>
        <authorList>
            <person name="Zhu X.-Q."/>
            <person name="Korhonen P.K."/>
            <person name="Cai H."/>
            <person name="Young N.D."/>
            <person name="Nejsum P."/>
            <person name="von Samson-Himmelstjerna G."/>
            <person name="Boag P.R."/>
            <person name="Tan P."/>
            <person name="Li Q."/>
            <person name="Min J."/>
            <person name="Yang Y."/>
            <person name="Wang X."/>
            <person name="Fang X."/>
            <person name="Hall R.S."/>
            <person name="Hofmann A."/>
            <person name="Sternberg P.W."/>
            <person name="Jex A.R."/>
            <person name="Gasser R.B."/>
        </authorList>
    </citation>
    <scope>NUCLEOTIDE SEQUENCE [LARGE SCALE GENOMIC DNA]</scope>
    <source>
        <strain evidence="16">PN_DK_2014</strain>
    </source>
</reference>
<feature type="domain" description="Phorbol-ester/DAG-type" evidence="13">
    <location>
        <begin position="400"/>
        <end position="446"/>
    </location>
</feature>
<evidence type="ECO:0000256" key="4">
    <source>
        <dbReference type="ARBA" id="ARBA00022723"/>
    </source>
</evidence>
<dbReference type="PANTHER" id="PTHR11255">
    <property type="entry name" value="DIACYLGLYCEROL KINASE"/>
    <property type="match status" value="1"/>
</dbReference>
<comment type="catalytic activity">
    <reaction evidence="1 12">
        <text>a 1,2-diacyl-sn-glycerol + ATP = a 1,2-diacyl-sn-glycero-3-phosphate + ADP + H(+)</text>
        <dbReference type="Rhea" id="RHEA:10272"/>
        <dbReference type="ChEBI" id="CHEBI:15378"/>
        <dbReference type="ChEBI" id="CHEBI:17815"/>
        <dbReference type="ChEBI" id="CHEBI:30616"/>
        <dbReference type="ChEBI" id="CHEBI:58608"/>
        <dbReference type="ChEBI" id="CHEBI:456216"/>
        <dbReference type="EC" id="2.7.1.107"/>
    </reaction>
</comment>
<organism evidence="16 17">
    <name type="scientific">Toxocara canis</name>
    <name type="common">Canine roundworm</name>
    <dbReference type="NCBI Taxonomy" id="6265"/>
    <lineage>
        <taxon>Eukaryota</taxon>
        <taxon>Metazoa</taxon>
        <taxon>Ecdysozoa</taxon>
        <taxon>Nematoda</taxon>
        <taxon>Chromadorea</taxon>
        <taxon>Rhabditida</taxon>
        <taxon>Spirurina</taxon>
        <taxon>Ascaridomorpha</taxon>
        <taxon>Ascaridoidea</taxon>
        <taxon>Toxocaridae</taxon>
        <taxon>Toxocara</taxon>
    </lineage>
</organism>
<sequence>MVGQQLNKSIQPSPPQSLLADNLRHLSSHKLHDMLAEFQSDGIFHKYLSEDEQTINFDGFKHFISVYFDAELPADLMQQLFLSFVHKTPIETRKSNNDRRGSVLEEAISSVRLALHENLCTLSEKLERLTTSRENLRDMSGKEQSAEQQRIPLKPLVCYLSLLEGAPPVDKLEFVFHVYDSDSNGYLDQTEVESIIEQMMNVARYQQWDTIELEPILRQMMTEIDFDHDGIVSLDEWKLGGLTTIPLLVLLGFDTEMKEDGTHIWKLRHFSKPTYCNVCMNVLVGWGGKQGLSCALCKYTVHERCVRSAVNNCIRTYCSSRSADSQMEMKEDGTHIWKLRHFSKPTYCNVCMNVLVGWGGKQGLSCALCKYTVHERCVRSAVNNCIRTYCSSRSADSQMVHHWIESNTAGKCANCRSNVSIFQGKRCRWCRNLLHEKCLSQWPTECNLGTLAYHILPPINIVPAFLERKSQNHLSSNLLQAVGTSNSTRPLLVLINPKSGGKQGEKIYRKFQYLLNPRQVYDLTKDGPEPGLQLFSTIENANVLVCGGDGTVGWVLDAMDKINYGEKRPAVAVLPLGTGNDLARCLRWGGGYENESLHKILQSIERSTQVYMDRWQIKIEQSKQMDKGDPPPFHIINNYFSIGVDASIAHRFHVMREKYPEKFNSRMRNKLWYFELGTSETLSSTCKNLHEQIDILCDGETIDLGGGPTLEGIALLNIGSIYGGSNLWGTSRKASSSWHLPLLFPHISNNAIQLQHRVQDIGDHLIEVVGLESAMQMGQIKAGVRGAARRLSQCSTVIIQTHKPFPMQIDGEPWMQPPCVIQITHKNQVPMLVGMRKRSTWHRLRKQGTSDD</sequence>
<proteinExistence type="inferred from homology"/>
<evidence type="ECO:0000313" key="16">
    <source>
        <dbReference type="EMBL" id="KHN86796.1"/>
    </source>
</evidence>
<dbReference type="FunFam" id="3.30.60.20:FF:000089">
    <property type="entry name" value="Diacylglycerol kinase"/>
    <property type="match status" value="2"/>
</dbReference>
<feature type="domain" description="Phorbol-ester/DAG-type" evidence="13">
    <location>
        <begin position="334"/>
        <end position="385"/>
    </location>
</feature>
<dbReference type="AlphaFoldDB" id="A0A0B2VTF4"/>
<evidence type="ECO:0000256" key="2">
    <source>
        <dbReference type="ARBA" id="ARBA00009280"/>
    </source>
</evidence>
<dbReference type="InterPro" id="IPR002219">
    <property type="entry name" value="PKC_DAG/PE"/>
</dbReference>
<dbReference type="EMBL" id="JPKZ01000517">
    <property type="protein sequence ID" value="KHN86796.1"/>
    <property type="molecule type" value="Genomic_DNA"/>
</dbReference>
<dbReference type="Gene3D" id="3.30.60.20">
    <property type="match status" value="3"/>
</dbReference>
<dbReference type="CDD" id="cd00051">
    <property type="entry name" value="EFh"/>
    <property type="match status" value="1"/>
</dbReference>
<dbReference type="Proteomes" id="UP000031036">
    <property type="component" value="Unassembled WGS sequence"/>
</dbReference>
<dbReference type="Gene3D" id="3.40.50.10330">
    <property type="entry name" value="Probable inorganic polyphosphate/atp-NAD kinase, domain 1"/>
    <property type="match status" value="1"/>
</dbReference>
<evidence type="ECO:0000259" key="15">
    <source>
        <dbReference type="PROSITE" id="PS50222"/>
    </source>
</evidence>
<keyword evidence="9" id="KW-0862">Zinc</keyword>
<dbReference type="GO" id="GO:0005509">
    <property type="term" value="F:calcium ion binding"/>
    <property type="evidence" value="ECO:0007669"/>
    <property type="project" value="InterPro"/>
</dbReference>
<evidence type="ECO:0000256" key="10">
    <source>
        <dbReference type="ARBA" id="ARBA00022837"/>
    </source>
</evidence>
<evidence type="ECO:0000256" key="8">
    <source>
        <dbReference type="ARBA" id="ARBA00022777"/>
    </source>
</evidence>
<dbReference type="Pfam" id="PF00781">
    <property type="entry name" value="DAGK_cat"/>
    <property type="match status" value="1"/>
</dbReference>
<keyword evidence="10" id="KW-0106">Calcium</keyword>
<dbReference type="PANTHER" id="PTHR11255:SF48">
    <property type="entry name" value="DIACYLGLYCEROL KINASE 1"/>
    <property type="match status" value="1"/>
</dbReference>
<evidence type="ECO:0000256" key="7">
    <source>
        <dbReference type="ARBA" id="ARBA00022771"/>
    </source>
</evidence>
<keyword evidence="7" id="KW-0863">Zinc-finger</keyword>
<dbReference type="STRING" id="6265.A0A0B2VTF4"/>
<dbReference type="GO" id="GO:0008270">
    <property type="term" value="F:zinc ion binding"/>
    <property type="evidence" value="ECO:0007669"/>
    <property type="project" value="UniProtKB-KW"/>
</dbReference>
<dbReference type="Gene3D" id="2.60.200.40">
    <property type="match status" value="1"/>
</dbReference>
<dbReference type="InterPro" id="IPR029477">
    <property type="entry name" value="DAG_kinase_typeI_N"/>
</dbReference>
<dbReference type="InterPro" id="IPR017438">
    <property type="entry name" value="ATP-NAD_kinase_N"/>
</dbReference>
<evidence type="ECO:0000256" key="5">
    <source>
        <dbReference type="ARBA" id="ARBA00022737"/>
    </source>
</evidence>
<dbReference type="PROSITE" id="PS50146">
    <property type="entry name" value="DAGK"/>
    <property type="match status" value="1"/>
</dbReference>
<dbReference type="OMA" id="MSTFETR"/>
<dbReference type="FunFam" id="3.40.50.10330:FF:000003">
    <property type="entry name" value="Diacylglycerol kinase"/>
    <property type="match status" value="1"/>
</dbReference>
<dbReference type="PROSITE" id="PS00018">
    <property type="entry name" value="EF_HAND_1"/>
    <property type="match status" value="2"/>
</dbReference>
<dbReference type="SUPFAM" id="SSF57889">
    <property type="entry name" value="Cysteine-rich domain"/>
    <property type="match status" value="3"/>
</dbReference>
<dbReference type="GO" id="GO:0005524">
    <property type="term" value="F:ATP binding"/>
    <property type="evidence" value="ECO:0007669"/>
    <property type="project" value="UniProtKB-KW"/>
</dbReference>
<dbReference type="InterPro" id="IPR037607">
    <property type="entry name" value="DGK"/>
</dbReference>
<evidence type="ECO:0000256" key="12">
    <source>
        <dbReference type="RuleBase" id="RU361128"/>
    </source>
</evidence>
<evidence type="ECO:0000313" key="17">
    <source>
        <dbReference type="Proteomes" id="UP000031036"/>
    </source>
</evidence>
<evidence type="ECO:0000259" key="14">
    <source>
        <dbReference type="PROSITE" id="PS50146"/>
    </source>
</evidence>
<dbReference type="OrthoDB" id="242257at2759"/>
<feature type="domain" description="EF-hand" evidence="15">
    <location>
        <begin position="212"/>
        <end position="247"/>
    </location>
</feature>
<keyword evidence="4" id="KW-0479">Metal-binding</keyword>
<evidence type="ECO:0000256" key="9">
    <source>
        <dbReference type="ARBA" id="ARBA00022833"/>
    </source>
</evidence>
<dbReference type="InterPro" id="IPR001206">
    <property type="entry name" value="Diacylglycerol_kinase_cat_dom"/>
</dbReference>
<dbReference type="SUPFAM" id="SSF47473">
    <property type="entry name" value="EF-hand"/>
    <property type="match status" value="2"/>
</dbReference>
<keyword evidence="6 12" id="KW-0547">Nucleotide-binding</keyword>
<evidence type="ECO:0000256" key="3">
    <source>
        <dbReference type="ARBA" id="ARBA00022679"/>
    </source>
</evidence>
<evidence type="ECO:0000256" key="11">
    <source>
        <dbReference type="ARBA" id="ARBA00022840"/>
    </source>
</evidence>
<dbReference type="InterPro" id="IPR038199">
    <property type="entry name" value="DGK_typeI_N_sf"/>
</dbReference>
<keyword evidence="5" id="KW-0677">Repeat</keyword>
<dbReference type="PROSITE" id="PS50222">
    <property type="entry name" value="EF_HAND_2"/>
    <property type="match status" value="2"/>
</dbReference>
<dbReference type="SMART" id="SM00109">
    <property type="entry name" value="C1"/>
    <property type="match status" value="3"/>
</dbReference>
<dbReference type="InterPro" id="IPR016064">
    <property type="entry name" value="NAD/diacylglycerol_kinase_sf"/>
</dbReference>
<comment type="similarity">
    <text evidence="2 12">Belongs to the eukaryotic diacylglycerol kinase family.</text>
</comment>